<evidence type="ECO:0000313" key="3">
    <source>
        <dbReference type="EMBL" id="RNL84435.1"/>
    </source>
</evidence>
<keyword evidence="4" id="KW-1185">Reference proteome</keyword>
<evidence type="ECO:0000256" key="1">
    <source>
        <dbReference type="SAM" id="MobiDB-lite"/>
    </source>
</evidence>
<accession>A0A3N0E987</accession>
<feature type="domain" description="NAD-dependent epimerase/dehydratase" evidence="2">
    <location>
        <begin position="5"/>
        <end position="113"/>
    </location>
</feature>
<dbReference type="AlphaFoldDB" id="A0A3N0E987"/>
<feature type="compositionally biased region" description="Low complexity" evidence="1">
    <location>
        <begin position="306"/>
        <end position="316"/>
    </location>
</feature>
<name>A0A3N0E987_9ACTN</name>
<dbReference type="RefSeq" id="WP_123201605.1">
    <property type="nucleotide sequence ID" value="NZ_RJMB01000011.1"/>
</dbReference>
<gene>
    <name evidence="3" type="ORF">EFW17_12875</name>
</gene>
<dbReference type="EMBL" id="RJMB01000011">
    <property type="protein sequence ID" value="RNL84435.1"/>
    <property type="molecule type" value="Genomic_DNA"/>
</dbReference>
<dbReference type="InterPro" id="IPR036291">
    <property type="entry name" value="NAD(P)-bd_dom_sf"/>
</dbReference>
<evidence type="ECO:0000259" key="2">
    <source>
        <dbReference type="Pfam" id="PF01370"/>
    </source>
</evidence>
<dbReference type="SUPFAM" id="SSF51735">
    <property type="entry name" value="NAD(P)-binding Rossmann-fold domains"/>
    <property type="match status" value="1"/>
</dbReference>
<proteinExistence type="predicted"/>
<dbReference type="OrthoDB" id="9795501at2"/>
<protein>
    <submittedName>
        <fullName evidence="3">NAD-dependent epimerase/dehydratase family protein</fullName>
    </submittedName>
</protein>
<dbReference type="InterPro" id="IPR050177">
    <property type="entry name" value="Lipid_A_modif_metabolic_enz"/>
</dbReference>
<feature type="region of interest" description="Disordered" evidence="1">
    <location>
        <begin position="291"/>
        <end position="316"/>
    </location>
</feature>
<dbReference type="PANTHER" id="PTHR43245">
    <property type="entry name" value="BIFUNCTIONAL POLYMYXIN RESISTANCE PROTEIN ARNA"/>
    <property type="match status" value="1"/>
</dbReference>
<dbReference type="Pfam" id="PF01370">
    <property type="entry name" value="Epimerase"/>
    <property type="match status" value="1"/>
</dbReference>
<dbReference type="PANTHER" id="PTHR43245:SF52">
    <property type="entry name" value="NAD-DEPENDENT EPIMERASE_DEHYDRATASE"/>
    <property type="match status" value="1"/>
</dbReference>
<organism evidence="3 4">
    <name type="scientific">Halostreptopolyspora alba</name>
    <dbReference type="NCBI Taxonomy" id="2487137"/>
    <lineage>
        <taxon>Bacteria</taxon>
        <taxon>Bacillati</taxon>
        <taxon>Actinomycetota</taxon>
        <taxon>Actinomycetes</taxon>
        <taxon>Streptosporangiales</taxon>
        <taxon>Nocardiopsidaceae</taxon>
        <taxon>Halostreptopolyspora</taxon>
    </lineage>
</organism>
<comment type="caution">
    <text evidence="3">The sequence shown here is derived from an EMBL/GenBank/DDBJ whole genome shotgun (WGS) entry which is preliminary data.</text>
</comment>
<dbReference type="InterPro" id="IPR001509">
    <property type="entry name" value="Epimerase_deHydtase"/>
</dbReference>
<dbReference type="Proteomes" id="UP000269198">
    <property type="component" value="Unassembled WGS sequence"/>
</dbReference>
<reference evidence="3 4" key="1">
    <citation type="submission" date="2018-11" db="EMBL/GenBank/DDBJ databases">
        <title>The genome draft of YIM 96095.</title>
        <authorList>
            <person name="Tang S.-K."/>
            <person name="Chunyu W.-X."/>
            <person name="Feng Y.-Z."/>
        </authorList>
    </citation>
    <scope>NUCLEOTIDE SEQUENCE [LARGE SCALE GENOMIC DNA]</scope>
    <source>
        <strain evidence="3 4">YIM 96095</strain>
    </source>
</reference>
<sequence>MPRVVLVIGASQYLGARTVQTLQDDPGVDRVLGVDSAPPHLPIGEAEFVHADACGDGVDRVIRESGADTVLHLGLLSTDRGPVQENTRVGTMQVLAACQRSTAVSRLVLRSGSALEARDVAEVETYTRGLARRRPDLSVAVLRFANIIGPSVETPLTHYLGMRVVPTMRGHDPRMQFIHEDDGVEVLRRMALGSGSPYDGFFDVAAPGAMPLSACLRRVGRPGIPVPERGLRVLGGLGRRRGAHYSPERLRRLCCDRVFDTGQLERVLEWTPTHTSRQAFEAFADAAGRASDQLERADPPNRFGPAAARVRAGVGR</sequence>
<evidence type="ECO:0000313" key="4">
    <source>
        <dbReference type="Proteomes" id="UP000269198"/>
    </source>
</evidence>
<dbReference type="Gene3D" id="3.40.50.720">
    <property type="entry name" value="NAD(P)-binding Rossmann-like Domain"/>
    <property type="match status" value="2"/>
</dbReference>